<feature type="transmembrane region" description="Helical" evidence="1">
    <location>
        <begin position="60"/>
        <end position="78"/>
    </location>
</feature>
<evidence type="ECO:0000313" key="2">
    <source>
        <dbReference type="EMBL" id="KAK6797489.1"/>
    </source>
</evidence>
<accession>A0AAN8U347</accession>
<comment type="caution">
    <text evidence="2">The sequence shown here is derived from an EMBL/GenBank/DDBJ whole genome shotgun (WGS) entry which is preliminary data.</text>
</comment>
<feature type="transmembrane region" description="Helical" evidence="1">
    <location>
        <begin position="36"/>
        <end position="54"/>
    </location>
</feature>
<protein>
    <recommendedName>
        <fullName evidence="4">Transmembrane protein</fullName>
    </recommendedName>
</protein>
<proteinExistence type="predicted"/>
<evidence type="ECO:0000313" key="3">
    <source>
        <dbReference type="Proteomes" id="UP001371456"/>
    </source>
</evidence>
<reference evidence="2 3" key="1">
    <citation type="submission" date="2024-02" db="EMBL/GenBank/DDBJ databases">
        <title>de novo genome assembly of Solanum bulbocastanum strain 11H21.</title>
        <authorList>
            <person name="Hosaka A.J."/>
        </authorList>
    </citation>
    <scope>NUCLEOTIDE SEQUENCE [LARGE SCALE GENOMIC DNA]</scope>
    <source>
        <tissue evidence="2">Young leaves</tissue>
    </source>
</reference>
<keyword evidence="1" id="KW-1133">Transmembrane helix</keyword>
<dbReference type="EMBL" id="JBANQN010000002">
    <property type="protein sequence ID" value="KAK6797489.1"/>
    <property type="molecule type" value="Genomic_DNA"/>
</dbReference>
<sequence length="144" mass="15639">MESKESNREELSSAKAVLVGALAPGVNAPTWNTLKMAFLMLVVCLAVMLGLAFSSSDFSLTLHVAFLFLITGTLFVLLSSFSQLVKENSCEACACLTIFLHASLSSLKSCIKWFLAETGFVSVEYQMDELGLAPRDEDTNKKTS</sequence>
<dbReference type="AlphaFoldDB" id="A0AAN8U347"/>
<evidence type="ECO:0000256" key="1">
    <source>
        <dbReference type="SAM" id="Phobius"/>
    </source>
</evidence>
<keyword evidence="3" id="KW-1185">Reference proteome</keyword>
<name>A0AAN8U347_SOLBU</name>
<evidence type="ECO:0008006" key="4">
    <source>
        <dbReference type="Google" id="ProtNLM"/>
    </source>
</evidence>
<keyword evidence="1" id="KW-0472">Membrane</keyword>
<organism evidence="2 3">
    <name type="scientific">Solanum bulbocastanum</name>
    <name type="common">Wild potato</name>
    <dbReference type="NCBI Taxonomy" id="147425"/>
    <lineage>
        <taxon>Eukaryota</taxon>
        <taxon>Viridiplantae</taxon>
        <taxon>Streptophyta</taxon>
        <taxon>Embryophyta</taxon>
        <taxon>Tracheophyta</taxon>
        <taxon>Spermatophyta</taxon>
        <taxon>Magnoliopsida</taxon>
        <taxon>eudicotyledons</taxon>
        <taxon>Gunneridae</taxon>
        <taxon>Pentapetalae</taxon>
        <taxon>asterids</taxon>
        <taxon>lamiids</taxon>
        <taxon>Solanales</taxon>
        <taxon>Solanaceae</taxon>
        <taxon>Solanoideae</taxon>
        <taxon>Solaneae</taxon>
        <taxon>Solanum</taxon>
    </lineage>
</organism>
<gene>
    <name evidence="2" type="ORF">RDI58_005191</name>
</gene>
<keyword evidence="1" id="KW-0812">Transmembrane</keyword>
<dbReference type="Proteomes" id="UP001371456">
    <property type="component" value="Unassembled WGS sequence"/>
</dbReference>